<keyword evidence="3 4" id="KW-0802">TPR repeat</keyword>
<evidence type="ECO:0000256" key="1">
    <source>
        <dbReference type="ARBA" id="ARBA00010361"/>
    </source>
</evidence>
<organism evidence="7 8">
    <name type="scientific">Echinococcus granulosus</name>
    <name type="common">Hydatid tapeworm</name>
    <dbReference type="NCBI Taxonomy" id="6210"/>
    <lineage>
        <taxon>Eukaryota</taxon>
        <taxon>Metazoa</taxon>
        <taxon>Spiralia</taxon>
        <taxon>Lophotrochozoa</taxon>
        <taxon>Platyhelminthes</taxon>
        <taxon>Cestoda</taxon>
        <taxon>Eucestoda</taxon>
        <taxon>Cyclophyllidea</taxon>
        <taxon>Taeniidae</taxon>
        <taxon>Echinococcus</taxon>
        <taxon>Echinococcus granulosus group</taxon>
    </lineage>
</organism>
<dbReference type="CTD" id="36345209"/>
<dbReference type="OMA" id="QACRINP"/>
<reference evidence="7 8" key="1">
    <citation type="journal article" date="2013" name="Nat. Genet.">
        <title>The genome of the hydatid tapeworm Echinococcus granulosus.</title>
        <authorList>
            <person name="Zheng H."/>
            <person name="Zhang W."/>
            <person name="Zhang L."/>
            <person name="Zhang Z."/>
            <person name="Li J."/>
            <person name="Lu G."/>
            <person name="Zhu Y."/>
            <person name="Wang Y."/>
            <person name="Huang Y."/>
            <person name="Liu J."/>
            <person name="Kang H."/>
            <person name="Chen J."/>
            <person name="Wang L."/>
            <person name="Chen A."/>
            <person name="Yu S."/>
            <person name="Gao Z."/>
            <person name="Jin L."/>
            <person name="Gu W."/>
            <person name="Wang Z."/>
            <person name="Zhao L."/>
            <person name="Shi B."/>
            <person name="Wen H."/>
            <person name="Lin R."/>
            <person name="Jones M.K."/>
            <person name="Brejova B."/>
            <person name="Vinar T."/>
            <person name="Zhao G."/>
            <person name="McManus D.P."/>
            <person name="Chen Z."/>
            <person name="Zhou Y."/>
            <person name="Wang S."/>
        </authorList>
    </citation>
    <scope>NUCLEOTIDE SEQUENCE [LARGE SCALE GENOMIC DNA]</scope>
</reference>
<dbReference type="Proteomes" id="UP000019149">
    <property type="component" value="Unassembled WGS sequence"/>
</dbReference>
<keyword evidence="8" id="KW-1185">Reference proteome</keyword>
<dbReference type="InterPro" id="IPR019734">
    <property type="entry name" value="TPR_rpt"/>
</dbReference>
<name>W6UB04_ECHGR</name>
<feature type="repeat" description="TPR" evidence="4">
    <location>
        <begin position="198"/>
        <end position="231"/>
    </location>
</feature>
<comment type="caution">
    <text evidence="7">The sequence shown here is derived from an EMBL/GenBank/DDBJ whole genome shotgun (WGS) entry which is preliminary data.</text>
</comment>
<evidence type="ECO:0000256" key="4">
    <source>
        <dbReference type="PROSITE-ProRule" id="PRU00339"/>
    </source>
</evidence>
<dbReference type="STRING" id="6210.W6UB04"/>
<dbReference type="EMBL" id="APAU02000150">
    <property type="protein sequence ID" value="EUB55642.1"/>
    <property type="molecule type" value="Genomic_DNA"/>
</dbReference>
<proteinExistence type="inferred from homology"/>
<comment type="subunit">
    <text evidence="5">Component of the ER membrane protein complex (EMC).</text>
</comment>
<dbReference type="RefSeq" id="XP_024346838.1">
    <property type="nucleotide sequence ID" value="XM_024498743.1"/>
</dbReference>
<dbReference type="GeneID" id="36345209"/>
<dbReference type="InterPro" id="IPR011990">
    <property type="entry name" value="TPR-like_helical_dom_sf"/>
</dbReference>
<gene>
    <name evidence="7" type="ORF">EGR_09494</name>
</gene>
<keyword evidence="5" id="KW-0256">Endoplasmic reticulum</keyword>
<accession>W6UB04</accession>
<evidence type="ECO:0000259" key="6">
    <source>
        <dbReference type="Pfam" id="PF22890"/>
    </source>
</evidence>
<protein>
    <recommendedName>
        <fullName evidence="5">ER membrane protein complex subunit 2</fullName>
    </recommendedName>
</protein>
<dbReference type="Gene3D" id="1.25.40.10">
    <property type="entry name" value="Tetratricopeptide repeat domain"/>
    <property type="match status" value="1"/>
</dbReference>
<evidence type="ECO:0000256" key="3">
    <source>
        <dbReference type="ARBA" id="ARBA00022803"/>
    </source>
</evidence>
<dbReference type="OrthoDB" id="77368at2759"/>
<sequence length="412" mass="46016">MSKCPRHNQQELLSYFLAKVIGQGTEHFTSQLLSLNNRSCTINLNICLPRAFLVHLEALLELREIRENNLRKSATVVRLWVSDVEPKIYRLGHEKWVILEQVLIAALDVGNLDLAQVCLNHLRKRFPESSRVKRLYGMYLEASNKIDDARNIYKQILDKETTDVIARKRLITIFKAQGCINNAIDELNKYLKIFMADVEAWGELSDLYLAQGDYKHAAFCMEEVILANPHNHLLHERLAEIKYSEGGVENLELARAYFAQACRINPLNIRALYGLILAASSLSGKLTEKTLAALLEESSNAAVSHQYSLPPPNAVARVGGGGSGGGSFDSKRENHQLIIWAVGKLKKIYLDAGMVAPVALANVIKAKVGTTSRETPALPLSSSRLRGDYAALPEMFECLSTSLEESPRQHKK</sequence>
<dbReference type="InterPro" id="IPR055217">
    <property type="entry name" value="TPR_EMC2"/>
</dbReference>
<dbReference type="InterPro" id="IPR039856">
    <property type="entry name" value="EMC2-like"/>
</dbReference>
<dbReference type="Pfam" id="PF22890">
    <property type="entry name" value="TPR_EMC2"/>
    <property type="match status" value="1"/>
</dbReference>
<dbReference type="GO" id="GO:0072546">
    <property type="term" value="C:EMC complex"/>
    <property type="evidence" value="ECO:0007669"/>
    <property type="project" value="UniProtKB-UniRule"/>
</dbReference>
<evidence type="ECO:0000256" key="2">
    <source>
        <dbReference type="ARBA" id="ARBA00022737"/>
    </source>
</evidence>
<feature type="domain" description="EMC2 TPR-like" evidence="6">
    <location>
        <begin position="130"/>
        <end position="241"/>
    </location>
</feature>
<comment type="similarity">
    <text evidence="1 5">Belongs to the EMC2 family.</text>
</comment>
<dbReference type="KEGG" id="egl:EGR_09494"/>
<evidence type="ECO:0000313" key="8">
    <source>
        <dbReference type="Proteomes" id="UP000019149"/>
    </source>
</evidence>
<keyword evidence="2" id="KW-0677">Repeat</keyword>
<evidence type="ECO:0000313" key="7">
    <source>
        <dbReference type="EMBL" id="EUB55642.1"/>
    </source>
</evidence>
<evidence type="ECO:0000256" key="5">
    <source>
        <dbReference type="RuleBase" id="RU367091"/>
    </source>
</evidence>
<dbReference type="PANTHER" id="PTHR12760">
    <property type="entry name" value="TETRATRICOPEPTIDE REPEAT PROTEIN"/>
    <property type="match status" value="1"/>
</dbReference>
<dbReference type="AlphaFoldDB" id="W6UB04"/>
<keyword evidence="5" id="KW-0472">Membrane</keyword>
<dbReference type="SUPFAM" id="SSF48452">
    <property type="entry name" value="TPR-like"/>
    <property type="match status" value="1"/>
</dbReference>
<dbReference type="PROSITE" id="PS50005">
    <property type="entry name" value="TPR"/>
    <property type="match status" value="1"/>
</dbReference>
<comment type="function">
    <text evidence="5">Part of the endoplasmic reticulum membrane protein complex (EMC) that enables the energy-independent insertion into endoplasmic reticulum membranes of newly synthesized membrane proteins.</text>
</comment>
<comment type="subcellular location">
    <subcellularLocation>
        <location evidence="5">Endoplasmic reticulum membrane</location>
        <topology evidence="5">Peripheral membrane protein</topology>
        <orientation evidence="5">Cytoplasmic side</orientation>
    </subcellularLocation>
</comment>